<dbReference type="OrthoDB" id="4763727at2759"/>
<dbReference type="InterPro" id="IPR021243">
    <property type="entry name" value="DUF2804"/>
</dbReference>
<accession>A0A8S1KJY6</accession>
<dbReference type="EMBL" id="CAJJDN010000008">
    <property type="protein sequence ID" value="CAD8054325.1"/>
    <property type="molecule type" value="Genomic_DNA"/>
</dbReference>
<keyword evidence="2" id="KW-1185">Reference proteome</keyword>
<comment type="caution">
    <text evidence="1">The sequence shown here is derived from an EMBL/GenBank/DDBJ whole genome shotgun (WGS) entry which is preliminary data.</text>
</comment>
<dbReference type="Pfam" id="PF10974">
    <property type="entry name" value="DUF2804"/>
    <property type="match status" value="1"/>
</dbReference>
<dbReference type="PANTHER" id="PTHR35868:SF3">
    <property type="entry name" value="DUF2804 DOMAIN-CONTAINING PROTEIN"/>
    <property type="match status" value="1"/>
</dbReference>
<dbReference type="AlphaFoldDB" id="A0A8S1KJY6"/>
<reference evidence="1" key="1">
    <citation type="submission" date="2021-01" db="EMBL/GenBank/DDBJ databases">
        <authorList>
            <consortium name="Genoscope - CEA"/>
            <person name="William W."/>
        </authorList>
    </citation>
    <scope>NUCLEOTIDE SEQUENCE</scope>
</reference>
<evidence type="ECO:0008006" key="3">
    <source>
        <dbReference type="Google" id="ProtNLM"/>
    </source>
</evidence>
<proteinExistence type="predicted"/>
<dbReference type="PANTHER" id="PTHR35868">
    <property type="entry name" value="DUF2804 DOMAIN-CONTAINING PROTEIN-RELATED"/>
    <property type="match status" value="1"/>
</dbReference>
<sequence length="367" mass="43032">MKKFIFIIFGIFASFVAYLRTIEINEQVQQLQFAPEIKEPGAVLKDGRLVTNGFARSDIRKFDSSQISLFNRLFRFKQWDYFHLITSQVYLAVAFVDLGYVQSIQFTYYSVKNDKFIHKDKVVYPFQSRQFTLEDECTLKDNLSRSFISDQINVEYKGWLHNGVEMRSIQITFEDFEASFVMESHQKDDMYLLKPFTNEGDKFFYSRKAYGWHAYGQIQNKNEAHKFTKANAGMDYGRGIFNYATFWLWISGMGFSGDHRIGFNLGAAGDNIKGKETSDEGIFIDHQLYILKNLEYNFDLNDLQKKITVKGTDFYLEFIPKTTHLFTEDLLLIDVKFRQLLGVFNGKYQDIEFTDIIGIVELNRAKW</sequence>
<organism evidence="1 2">
    <name type="scientific">Paramecium sonneborni</name>
    <dbReference type="NCBI Taxonomy" id="65129"/>
    <lineage>
        <taxon>Eukaryota</taxon>
        <taxon>Sar</taxon>
        <taxon>Alveolata</taxon>
        <taxon>Ciliophora</taxon>
        <taxon>Intramacronucleata</taxon>
        <taxon>Oligohymenophorea</taxon>
        <taxon>Peniculida</taxon>
        <taxon>Parameciidae</taxon>
        <taxon>Paramecium</taxon>
    </lineage>
</organism>
<name>A0A8S1KJY6_9CILI</name>
<dbReference type="Proteomes" id="UP000692954">
    <property type="component" value="Unassembled WGS sequence"/>
</dbReference>
<protein>
    <recommendedName>
        <fullName evidence="3">DUF2804 domain-containing protein</fullName>
    </recommendedName>
</protein>
<evidence type="ECO:0000313" key="1">
    <source>
        <dbReference type="EMBL" id="CAD8054325.1"/>
    </source>
</evidence>
<evidence type="ECO:0000313" key="2">
    <source>
        <dbReference type="Proteomes" id="UP000692954"/>
    </source>
</evidence>
<gene>
    <name evidence="1" type="ORF">PSON_ATCC_30995.1.T0080211</name>
</gene>